<gene>
    <name evidence="2" type="ORF">MUG09_14105</name>
</gene>
<dbReference type="GO" id="GO:0016301">
    <property type="term" value="F:kinase activity"/>
    <property type="evidence" value="ECO:0007669"/>
    <property type="project" value="UniProtKB-KW"/>
</dbReference>
<dbReference type="SUPFAM" id="SSF55874">
    <property type="entry name" value="ATPase domain of HSP90 chaperone/DNA topoisomerase II/histidine kinase"/>
    <property type="match status" value="1"/>
</dbReference>
<evidence type="ECO:0000313" key="3">
    <source>
        <dbReference type="Proteomes" id="UP000829708"/>
    </source>
</evidence>
<keyword evidence="2" id="KW-0418">Kinase</keyword>
<protein>
    <submittedName>
        <fullName evidence="2">Histidine kinase</fullName>
    </submittedName>
</protein>
<dbReference type="SMART" id="SM00387">
    <property type="entry name" value="HATPase_c"/>
    <property type="match status" value="1"/>
</dbReference>
<feature type="domain" description="Histidine kinase/HSP90-like ATPase" evidence="1">
    <location>
        <begin position="133"/>
        <end position="254"/>
    </location>
</feature>
<evidence type="ECO:0000313" key="2">
    <source>
        <dbReference type="EMBL" id="UOM50693.1"/>
    </source>
</evidence>
<reference evidence="3" key="1">
    <citation type="journal article" date="2024" name="J Bioinform Genom">
        <title>Complete genome sequence of the type strain bacterium Sphaerochaeta associata GLS2t (VKM B-2742)t.</title>
        <authorList>
            <person name="Troshina O.Y."/>
            <person name="Tepeeva A.N."/>
            <person name="Arzamasceva V.O."/>
            <person name="Whitman W.B."/>
            <person name="Varghese N."/>
            <person name="Shapiro N."/>
            <person name="Woyke T."/>
            <person name="Kripides N.C."/>
            <person name="Vasilenko O.V."/>
        </authorList>
    </citation>
    <scope>NUCLEOTIDE SEQUENCE [LARGE SCALE GENOMIC DNA]</scope>
    <source>
        <strain evidence="3">GLS2T</strain>
    </source>
</reference>
<dbReference type="RefSeq" id="WP_244772080.1">
    <property type="nucleotide sequence ID" value="NZ_CP094929.1"/>
</dbReference>
<sequence>MKKYHIISEEKLHRMIDERVANQILEANNNHERELLMKQANIRSLQAQINPHFLYNALECIRAQAIIDGAEEIASITKALSLFFRYNISMKGNLITLQDEFENVQNYMTIQQYRYKDRMSLEIRCDQHDAELMDMLLPKLVLQPLVENSIVHGFRDMTSGAYIIISAEKIANHTSIKVIDNGKGMSIEELNALRDKLRNQESILHDTQDQNENGIALLNVNRRIQLFYGQDYSMNITSCKGEGTQIELFLPRNEISNAYE</sequence>
<dbReference type="InterPro" id="IPR010559">
    <property type="entry name" value="Sig_transdc_His_kin_internal"/>
</dbReference>
<dbReference type="Pfam" id="PF06580">
    <property type="entry name" value="His_kinase"/>
    <property type="match status" value="1"/>
</dbReference>
<dbReference type="Pfam" id="PF02518">
    <property type="entry name" value="HATPase_c"/>
    <property type="match status" value="1"/>
</dbReference>
<name>A0ABY4D8T5_9SPIR</name>
<keyword evidence="3" id="KW-1185">Reference proteome</keyword>
<dbReference type="Proteomes" id="UP000829708">
    <property type="component" value="Chromosome"/>
</dbReference>
<proteinExistence type="predicted"/>
<accession>A0ABY4D8T5</accession>
<dbReference type="PANTHER" id="PTHR34220:SF7">
    <property type="entry name" value="SENSOR HISTIDINE KINASE YPDA"/>
    <property type="match status" value="1"/>
</dbReference>
<dbReference type="EMBL" id="CP094929">
    <property type="protein sequence ID" value="UOM50693.1"/>
    <property type="molecule type" value="Genomic_DNA"/>
</dbReference>
<evidence type="ECO:0000259" key="1">
    <source>
        <dbReference type="SMART" id="SM00387"/>
    </source>
</evidence>
<keyword evidence="2" id="KW-0808">Transferase</keyword>
<dbReference type="InterPro" id="IPR050640">
    <property type="entry name" value="Bact_2-comp_sensor_kinase"/>
</dbReference>
<dbReference type="InterPro" id="IPR003594">
    <property type="entry name" value="HATPase_dom"/>
</dbReference>
<dbReference type="Gene3D" id="3.30.565.10">
    <property type="entry name" value="Histidine kinase-like ATPase, C-terminal domain"/>
    <property type="match status" value="1"/>
</dbReference>
<organism evidence="2 3">
    <name type="scientific">Sphaerochaeta associata</name>
    <dbReference type="NCBI Taxonomy" id="1129264"/>
    <lineage>
        <taxon>Bacteria</taxon>
        <taxon>Pseudomonadati</taxon>
        <taxon>Spirochaetota</taxon>
        <taxon>Spirochaetia</taxon>
        <taxon>Spirochaetales</taxon>
        <taxon>Sphaerochaetaceae</taxon>
        <taxon>Sphaerochaeta</taxon>
    </lineage>
</organism>
<dbReference type="InterPro" id="IPR036890">
    <property type="entry name" value="HATPase_C_sf"/>
</dbReference>
<dbReference type="PANTHER" id="PTHR34220">
    <property type="entry name" value="SENSOR HISTIDINE KINASE YPDA"/>
    <property type="match status" value="1"/>
</dbReference>